<dbReference type="CDD" id="cd07812">
    <property type="entry name" value="SRPBCC"/>
    <property type="match status" value="1"/>
</dbReference>
<proteinExistence type="predicted"/>
<comment type="caution">
    <text evidence="1">The sequence shown here is derived from an EMBL/GenBank/DDBJ whole genome shotgun (WGS) entry which is preliminary data.</text>
</comment>
<protein>
    <recommendedName>
        <fullName evidence="3">Toxin</fullName>
    </recommendedName>
</protein>
<dbReference type="InterPro" id="IPR023393">
    <property type="entry name" value="START-like_dom_sf"/>
</dbReference>
<dbReference type="SUPFAM" id="SSF55961">
    <property type="entry name" value="Bet v1-like"/>
    <property type="match status" value="1"/>
</dbReference>
<name>A0A839RSI9_9ACTN</name>
<dbReference type="EMBL" id="JACHWS010000003">
    <property type="protein sequence ID" value="MBB3039317.1"/>
    <property type="molecule type" value="Genomic_DNA"/>
</dbReference>
<accession>A0A839RSI9</accession>
<keyword evidence="2" id="KW-1185">Reference proteome</keyword>
<dbReference type="Proteomes" id="UP000567922">
    <property type="component" value="Unassembled WGS sequence"/>
</dbReference>
<evidence type="ECO:0000313" key="2">
    <source>
        <dbReference type="Proteomes" id="UP000567922"/>
    </source>
</evidence>
<dbReference type="AlphaFoldDB" id="A0A839RSI9"/>
<organism evidence="1 2">
    <name type="scientific">Hoyosella altamirensis</name>
    <dbReference type="NCBI Taxonomy" id="616997"/>
    <lineage>
        <taxon>Bacteria</taxon>
        <taxon>Bacillati</taxon>
        <taxon>Actinomycetota</taxon>
        <taxon>Actinomycetes</taxon>
        <taxon>Mycobacteriales</taxon>
        <taxon>Hoyosellaceae</taxon>
        <taxon>Hoyosella</taxon>
    </lineage>
</organism>
<dbReference type="OrthoDB" id="3681637at2"/>
<dbReference type="InterPro" id="IPR019587">
    <property type="entry name" value="Polyketide_cyclase/dehydratase"/>
</dbReference>
<evidence type="ECO:0008006" key="3">
    <source>
        <dbReference type="Google" id="ProtNLM"/>
    </source>
</evidence>
<dbReference type="Gene3D" id="3.30.530.20">
    <property type="match status" value="1"/>
</dbReference>
<reference evidence="1 2" key="1">
    <citation type="submission" date="2020-08" db="EMBL/GenBank/DDBJ databases">
        <title>Sequencing the genomes of 1000 actinobacteria strains.</title>
        <authorList>
            <person name="Klenk H.-P."/>
        </authorList>
    </citation>
    <scope>NUCLEOTIDE SEQUENCE [LARGE SCALE GENOMIC DNA]</scope>
    <source>
        <strain evidence="1 2">DSM 45258</strain>
    </source>
</reference>
<sequence>MASTTVSLKTHFTPGEAWARASDLSRFGEWLTLHDGWRGELPAEIGEGTAVTSVVSVKGMRNRIDWKVTEYAAPRRVALSGEGVGGTKVSLALEIGSSGDGSTVELDVDFTGPLVAGPIGFGVSRALKGDIKKSLERFDKLS</sequence>
<gene>
    <name evidence="1" type="ORF">FHU29_003786</name>
</gene>
<dbReference type="RefSeq" id="WP_064441848.1">
    <property type="nucleotide sequence ID" value="NZ_BDDI01000016.1"/>
</dbReference>
<evidence type="ECO:0000313" key="1">
    <source>
        <dbReference type="EMBL" id="MBB3039317.1"/>
    </source>
</evidence>
<dbReference type="Pfam" id="PF10604">
    <property type="entry name" value="Polyketide_cyc2"/>
    <property type="match status" value="1"/>
</dbReference>